<evidence type="ECO:0000256" key="6">
    <source>
        <dbReference type="ARBA" id="ARBA00023239"/>
    </source>
</evidence>
<dbReference type="Gene3D" id="3.40.640.10">
    <property type="entry name" value="Type I PLP-dependent aspartate aminotransferase-like (Major domain)"/>
    <property type="match status" value="1"/>
</dbReference>
<dbReference type="Gene3D" id="4.10.280.50">
    <property type="match status" value="1"/>
</dbReference>
<dbReference type="InterPro" id="IPR015424">
    <property type="entry name" value="PyrdxlP-dep_Trfase"/>
</dbReference>
<evidence type="ECO:0000256" key="9">
    <source>
        <dbReference type="RuleBase" id="RU361171"/>
    </source>
</evidence>
<keyword evidence="11" id="KW-1185">Reference proteome</keyword>
<name>A0ABU6N270_9BACI</name>
<evidence type="ECO:0000313" key="10">
    <source>
        <dbReference type="EMBL" id="MED1569117.1"/>
    </source>
</evidence>
<evidence type="ECO:0000256" key="2">
    <source>
        <dbReference type="ARBA" id="ARBA00009533"/>
    </source>
</evidence>
<gene>
    <name evidence="10" type="ORF">P4U88_25295</name>
</gene>
<dbReference type="PANTHER" id="PTHR43321:SF3">
    <property type="entry name" value="GLUTAMATE DECARBOXYLASE"/>
    <property type="match status" value="1"/>
</dbReference>
<sequence length="490" mass="55618">MPQDRKAEVQNDAYEGKEIMPDNNPQYLPRHVQMELPHEFSVNPLFAREGESVVPRFHMRDEGMLPETAYQIVHDEIALDGNARLNLATFVSTWMEPAAEHLYAKSFDKNMIDKDEYPQTAEIEERCVRILANLWHSPTPLTTMGVSTTGSSEACMLGGLALKRRWQNARKSEGKSVDRPNIVFSSAVQVVWEKFANYWEVEPRYVKISPEHPRLDPQGVLAAVDENTIGVVPILGETYTGLYEPVAAIAKALDDLQERTGLDIPMHVDAASGGFIAPFLQPDLVWDFQLPRVKSINVSGHKYGLVYPGLGWIIWREAEDLPEDLIFRVSYLGGNMPTFALNFSRPGAQVLLQYYNYLRLGKSGYYDVQRASQKVALFLSKAIQKMEPFELLSDGSDIPVFAWRLKDGYTLNWNLYDLSRQLRVFGWQVPAYPLPPDMEAVTIMRVVVRNGFSMDLAHLFLRNLKQVVAFLDSLDGPMPHDTKCDNGFHH</sequence>
<dbReference type="InterPro" id="IPR010107">
    <property type="entry name" value="Glutamate_decarboxylase"/>
</dbReference>
<keyword evidence="5 8" id="KW-0663">Pyridoxal phosphate</keyword>
<dbReference type="Gene3D" id="3.90.1150.160">
    <property type="match status" value="1"/>
</dbReference>
<organism evidence="10 11">
    <name type="scientific">Bacillus paramycoides</name>
    <dbReference type="NCBI Taxonomy" id="2026194"/>
    <lineage>
        <taxon>Bacteria</taxon>
        <taxon>Bacillati</taxon>
        <taxon>Bacillota</taxon>
        <taxon>Bacilli</taxon>
        <taxon>Bacillales</taxon>
        <taxon>Bacillaceae</taxon>
        <taxon>Bacillus</taxon>
        <taxon>Bacillus cereus group</taxon>
    </lineage>
</organism>
<proteinExistence type="inferred from homology"/>
<dbReference type="Pfam" id="PF00282">
    <property type="entry name" value="Pyridoxal_deC"/>
    <property type="match status" value="1"/>
</dbReference>
<dbReference type="InterPro" id="IPR015421">
    <property type="entry name" value="PyrdxlP-dep_Trfase_major"/>
</dbReference>
<reference evidence="10 11" key="1">
    <citation type="submission" date="2023-03" db="EMBL/GenBank/DDBJ databases">
        <title>Bacillus Genome Sequencing.</title>
        <authorList>
            <person name="Dunlap C."/>
        </authorList>
    </citation>
    <scope>NUCLEOTIDE SEQUENCE [LARGE SCALE GENOMIC DNA]</scope>
    <source>
        <strain evidence="10 11">B-615</strain>
    </source>
</reference>
<comment type="caution">
    <text evidence="10">The sequence shown here is derived from an EMBL/GenBank/DDBJ whole genome shotgun (WGS) entry which is preliminary data.</text>
</comment>
<dbReference type="EMBL" id="JARMDB010000030">
    <property type="protein sequence ID" value="MED1569117.1"/>
    <property type="molecule type" value="Genomic_DNA"/>
</dbReference>
<dbReference type="EC" id="4.1.1.15" evidence="3 9"/>
<accession>A0ABU6N270</accession>
<evidence type="ECO:0000313" key="11">
    <source>
        <dbReference type="Proteomes" id="UP001309448"/>
    </source>
</evidence>
<protein>
    <recommendedName>
        <fullName evidence="3 9">Glutamate decarboxylase</fullName>
        <ecNumber evidence="3 9">4.1.1.15</ecNumber>
    </recommendedName>
</protein>
<comment type="catalytic activity">
    <reaction evidence="7 9">
        <text>L-glutamate + H(+) = 4-aminobutanoate + CO2</text>
        <dbReference type="Rhea" id="RHEA:17785"/>
        <dbReference type="ChEBI" id="CHEBI:15378"/>
        <dbReference type="ChEBI" id="CHEBI:16526"/>
        <dbReference type="ChEBI" id="CHEBI:29985"/>
        <dbReference type="ChEBI" id="CHEBI:59888"/>
        <dbReference type="EC" id="4.1.1.15"/>
    </reaction>
</comment>
<keyword evidence="4 9" id="KW-0210">Decarboxylase</keyword>
<comment type="similarity">
    <text evidence="2 8">Belongs to the group II decarboxylase family.</text>
</comment>
<keyword evidence="6 8" id="KW-0456">Lyase</keyword>
<evidence type="ECO:0000256" key="1">
    <source>
        <dbReference type="ARBA" id="ARBA00001933"/>
    </source>
</evidence>
<evidence type="ECO:0000256" key="4">
    <source>
        <dbReference type="ARBA" id="ARBA00022793"/>
    </source>
</evidence>
<dbReference type="GO" id="GO:0004351">
    <property type="term" value="F:glutamate decarboxylase activity"/>
    <property type="evidence" value="ECO:0007669"/>
    <property type="project" value="UniProtKB-EC"/>
</dbReference>
<evidence type="ECO:0000256" key="5">
    <source>
        <dbReference type="ARBA" id="ARBA00022898"/>
    </source>
</evidence>
<dbReference type="RefSeq" id="WP_327921861.1">
    <property type="nucleotide sequence ID" value="NZ_JARMDB010000030.1"/>
</dbReference>
<evidence type="ECO:0000256" key="8">
    <source>
        <dbReference type="RuleBase" id="RU000382"/>
    </source>
</evidence>
<dbReference type="Proteomes" id="UP001309448">
    <property type="component" value="Unassembled WGS sequence"/>
</dbReference>
<dbReference type="NCBIfam" id="TIGR01788">
    <property type="entry name" value="Glu-decarb-GAD"/>
    <property type="match status" value="1"/>
</dbReference>
<dbReference type="SUPFAM" id="SSF53383">
    <property type="entry name" value="PLP-dependent transferases"/>
    <property type="match status" value="1"/>
</dbReference>
<comment type="cofactor">
    <cofactor evidence="1 8">
        <name>pyridoxal 5'-phosphate</name>
        <dbReference type="ChEBI" id="CHEBI:597326"/>
    </cofactor>
</comment>
<dbReference type="PANTHER" id="PTHR43321">
    <property type="entry name" value="GLUTAMATE DECARBOXYLASE"/>
    <property type="match status" value="1"/>
</dbReference>
<evidence type="ECO:0000256" key="3">
    <source>
        <dbReference type="ARBA" id="ARBA00012421"/>
    </source>
</evidence>
<dbReference type="InterPro" id="IPR002129">
    <property type="entry name" value="PyrdxlP-dep_de-COase"/>
</dbReference>
<evidence type="ECO:0000256" key="7">
    <source>
        <dbReference type="ARBA" id="ARBA00048868"/>
    </source>
</evidence>
<dbReference type="CDD" id="cd06450">
    <property type="entry name" value="DOPA_deC_like"/>
    <property type="match status" value="1"/>
</dbReference>